<keyword evidence="11" id="KW-1185">Reference proteome</keyword>
<dbReference type="AlphaFoldDB" id="A7SLR0"/>
<dbReference type="InterPro" id="IPR033335">
    <property type="entry name" value="JUPITER"/>
</dbReference>
<evidence type="ECO:0000256" key="8">
    <source>
        <dbReference type="ARBA" id="ARBA00023242"/>
    </source>
</evidence>
<dbReference type="PANTHER" id="PTHR34930:SF2">
    <property type="entry name" value="MICROTUBULE-ASSOCIATED PROTEIN JUPITER"/>
    <property type="match status" value="1"/>
</dbReference>
<evidence type="ECO:0000256" key="5">
    <source>
        <dbReference type="ARBA" id="ARBA00021471"/>
    </source>
</evidence>
<dbReference type="GO" id="GO:0005634">
    <property type="term" value="C:nucleus"/>
    <property type="evidence" value="ECO:0000318"/>
    <property type="project" value="GO_Central"/>
</dbReference>
<keyword evidence="6" id="KW-0963">Cytoplasm</keyword>
<keyword evidence="7" id="KW-0597">Phosphoprotein</keyword>
<evidence type="ECO:0000256" key="2">
    <source>
        <dbReference type="ARBA" id="ARBA00004123"/>
    </source>
</evidence>
<evidence type="ECO:0000256" key="4">
    <source>
        <dbReference type="ARBA" id="ARBA00005344"/>
    </source>
</evidence>
<dbReference type="GO" id="GO:0005737">
    <property type="term" value="C:cytoplasm"/>
    <property type="evidence" value="ECO:0007669"/>
    <property type="project" value="UniProtKB-SubCell"/>
</dbReference>
<proteinExistence type="inferred from homology"/>
<evidence type="ECO:0000313" key="11">
    <source>
        <dbReference type="Proteomes" id="UP000001593"/>
    </source>
</evidence>
<feature type="compositionally biased region" description="Polar residues" evidence="9">
    <location>
        <begin position="154"/>
        <end position="166"/>
    </location>
</feature>
<comment type="function">
    <text evidence="1">Binds to all microtubule populations.</text>
</comment>
<dbReference type="HOGENOM" id="CLU_1498020_0_0_1"/>
<comment type="subcellular location">
    <subcellularLocation>
        <location evidence="3">Cytoplasm</location>
    </subcellularLocation>
    <subcellularLocation>
        <location evidence="2">Nucleus</location>
    </subcellularLocation>
</comment>
<dbReference type="OMA" id="KACQVER"/>
<evidence type="ECO:0000256" key="7">
    <source>
        <dbReference type="ARBA" id="ARBA00022553"/>
    </source>
</evidence>
<name>A7SLR0_NEMVE</name>
<dbReference type="InParanoid" id="A7SLR0"/>
<evidence type="ECO:0000256" key="6">
    <source>
        <dbReference type="ARBA" id="ARBA00022490"/>
    </source>
</evidence>
<dbReference type="Proteomes" id="UP000001593">
    <property type="component" value="Unassembled WGS sequence"/>
</dbReference>
<gene>
    <name evidence="10" type="ORF">NEMVEDRAFT_v1g246076</name>
</gene>
<evidence type="ECO:0000256" key="9">
    <source>
        <dbReference type="SAM" id="MobiDB-lite"/>
    </source>
</evidence>
<reference evidence="10 11" key="1">
    <citation type="journal article" date="2007" name="Science">
        <title>Sea anemone genome reveals ancestral eumetazoan gene repertoire and genomic organization.</title>
        <authorList>
            <person name="Putnam N.H."/>
            <person name="Srivastava M."/>
            <person name="Hellsten U."/>
            <person name="Dirks B."/>
            <person name="Chapman J."/>
            <person name="Salamov A."/>
            <person name="Terry A."/>
            <person name="Shapiro H."/>
            <person name="Lindquist E."/>
            <person name="Kapitonov V.V."/>
            <person name="Jurka J."/>
            <person name="Genikhovich G."/>
            <person name="Grigoriev I.V."/>
            <person name="Lucas S.M."/>
            <person name="Steele R.E."/>
            <person name="Finnerty J.R."/>
            <person name="Technau U."/>
            <person name="Martindale M.Q."/>
            <person name="Rokhsar D.S."/>
        </authorList>
    </citation>
    <scope>NUCLEOTIDE SEQUENCE [LARGE SCALE GENOMIC DNA]</scope>
    <source>
        <strain evidence="11">CH2 X CH6</strain>
    </source>
</reference>
<evidence type="ECO:0000256" key="3">
    <source>
        <dbReference type="ARBA" id="ARBA00004496"/>
    </source>
</evidence>
<evidence type="ECO:0000256" key="1">
    <source>
        <dbReference type="ARBA" id="ARBA00003805"/>
    </source>
</evidence>
<sequence length="180" mass="19081">MKYSDPCTIRVLAPPGGKDSISFGVSDLGENSAQVKACQVERNKSNIFVGDVDKVMKYSDPCTIRVLAPPGGKDSISFGVSDLGENSAQVKACQVERNKSNIFVGGDLNLPHKGNAKSCQEARQRSQVFTAPNEPLPVKPSTAHGKNSGDIIRANSQDEPQRTSVRTHAPPGGASHIVLG</sequence>
<comment type="similarity">
    <text evidence="4">Belongs to the MAP Jupiter family.</text>
</comment>
<dbReference type="EMBL" id="DS469701">
    <property type="protein sequence ID" value="EDO35342.1"/>
    <property type="molecule type" value="Genomic_DNA"/>
</dbReference>
<evidence type="ECO:0000313" key="10">
    <source>
        <dbReference type="EMBL" id="EDO35342.1"/>
    </source>
</evidence>
<organism evidence="10 11">
    <name type="scientific">Nematostella vectensis</name>
    <name type="common">Starlet sea anemone</name>
    <dbReference type="NCBI Taxonomy" id="45351"/>
    <lineage>
        <taxon>Eukaryota</taxon>
        <taxon>Metazoa</taxon>
        <taxon>Cnidaria</taxon>
        <taxon>Anthozoa</taxon>
        <taxon>Hexacorallia</taxon>
        <taxon>Actiniaria</taxon>
        <taxon>Edwardsiidae</taxon>
        <taxon>Nematostella</taxon>
    </lineage>
</organism>
<protein>
    <recommendedName>
        <fullName evidence="5">Microtubule-associated protein Jupiter</fullName>
    </recommendedName>
</protein>
<keyword evidence="8" id="KW-0539">Nucleus</keyword>
<accession>A7SLR0</accession>
<dbReference type="PANTHER" id="PTHR34930">
    <property type="entry name" value="GEO05313P1"/>
    <property type="match status" value="1"/>
</dbReference>
<feature type="region of interest" description="Disordered" evidence="9">
    <location>
        <begin position="114"/>
        <end position="180"/>
    </location>
</feature>